<dbReference type="PROSITE" id="PS50109">
    <property type="entry name" value="HIS_KIN"/>
    <property type="match status" value="1"/>
</dbReference>
<gene>
    <name evidence="9" type="ORF">AB5J55_43525</name>
</gene>
<name>A0AB39NE03_9ACTN</name>
<dbReference type="EC" id="2.7.13.3" evidence="2"/>
<organism evidence="9">
    <name type="scientific">Streptomyces sp. R11</name>
    <dbReference type="NCBI Taxonomy" id="3238625"/>
    <lineage>
        <taxon>Bacteria</taxon>
        <taxon>Bacillati</taxon>
        <taxon>Actinomycetota</taxon>
        <taxon>Actinomycetes</taxon>
        <taxon>Kitasatosporales</taxon>
        <taxon>Streptomycetaceae</taxon>
        <taxon>Streptomyces</taxon>
    </lineage>
</organism>
<reference evidence="9" key="1">
    <citation type="submission" date="2024-07" db="EMBL/GenBank/DDBJ databases">
        <authorList>
            <person name="Yu S.T."/>
        </authorList>
    </citation>
    <scope>NUCLEOTIDE SEQUENCE</scope>
    <source>
        <strain evidence="9">R11</strain>
    </source>
</reference>
<evidence type="ECO:0000256" key="5">
    <source>
        <dbReference type="ARBA" id="ARBA00022777"/>
    </source>
</evidence>
<keyword evidence="6" id="KW-0902">Two-component regulatory system</keyword>
<feature type="compositionally biased region" description="Low complexity" evidence="7">
    <location>
        <begin position="719"/>
        <end position="728"/>
    </location>
</feature>
<dbReference type="EMBL" id="CP163432">
    <property type="protein sequence ID" value="XDQ15965.1"/>
    <property type="molecule type" value="Genomic_DNA"/>
</dbReference>
<dbReference type="InterPro" id="IPR050980">
    <property type="entry name" value="2C_sensor_his_kinase"/>
</dbReference>
<evidence type="ECO:0000259" key="8">
    <source>
        <dbReference type="PROSITE" id="PS50109"/>
    </source>
</evidence>
<dbReference type="GO" id="GO:0004673">
    <property type="term" value="F:protein histidine kinase activity"/>
    <property type="evidence" value="ECO:0007669"/>
    <property type="project" value="UniProtKB-EC"/>
</dbReference>
<dbReference type="InterPro" id="IPR036890">
    <property type="entry name" value="HATPase_C_sf"/>
</dbReference>
<dbReference type="SUPFAM" id="SSF55874">
    <property type="entry name" value="ATPase domain of HSP90 chaperone/DNA topoisomerase II/histidine kinase"/>
    <property type="match status" value="1"/>
</dbReference>
<evidence type="ECO:0000256" key="3">
    <source>
        <dbReference type="ARBA" id="ARBA00022553"/>
    </source>
</evidence>
<protein>
    <recommendedName>
        <fullName evidence="2">histidine kinase</fullName>
        <ecNumber evidence="2">2.7.13.3</ecNumber>
    </recommendedName>
</protein>
<dbReference type="SMART" id="SM00387">
    <property type="entry name" value="HATPase_c"/>
    <property type="match status" value="1"/>
</dbReference>
<dbReference type="InterPro" id="IPR013587">
    <property type="entry name" value="Nitrate/nitrite_sensing"/>
</dbReference>
<comment type="catalytic activity">
    <reaction evidence="1">
        <text>ATP + protein L-histidine = ADP + protein N-phospho-L-histidine.</text>
        <dbReference type="EC" id="2.7.13.3"/>
    </reaction>
</comment>
<evidence type="ECO:0000256" key="1">
    <source>
        <dbReference type="ARBA" id="ARBA00000085"/>
    </source>
</evidence>
<dbReference type="Pfam" id="PF08376">
    <property type="entry name" value="NIT"/>
    <property type="match status" value="1"/>
</dbReference>
<feature type="compositionally biased region" description="Basic residues" evidence="7">
    <location>
        <begin position="707"/>
        <end position="717"/>
    </location>
</feature>
<dbReference type="Pfam" id="PF02518">
    <property type="entry name" value="HATPase_c"/>
    <property type="match status" value="1"/>
</dbReference>
<evidence type="ECO:0000256" key="6">
    <source>
        <dbReference type="ARBA" id="ARBA00023012"/>
    </source>
</evidence>
<dbReference type="GO" id="GO:0000160">
    <property type="term" value="P:phosphorelay signal transduction system"/>
    <property type="evidence" value="ECO:0007669"/>
    <property type="project" value="UniProtKB-KW"/>
</dbReference>
<dbReference type="PANTHER" id="PTHR44936:SF9">
    <property type="entry name" value="SENSOR PROTEIN CREC"/>
    <property type="match status" value="1"/>
</dbReference>
<dbReference type="AlphaFoldDB" id="A0AB39NE03"/>
<evidence type="ECO:0000256" key="7">
    <source>
        <dbReference type="SAM" id="MobiDB-lite"/>
    </source>
</evidence>
<proteinExistence type="predicted"/>
<accession>A0AB39NE03</accession>
<sequence>MICVLGGLRVKASAESVADYRSDQRLIRMAADVASLAHALEGERDLTAIRLVRRKQEHTEGLTRLRRDVDGALGRITVLADASPAGFVQLPALAGNTVGNSLQILRSSVDETGNPFPVSAALRAYGDIISSVIGGLDDLDEAVHDPTLAQRMRSSAALSFAEDAVSLQRALVAVALERGTLDPKEQSELEKATSDRRSALDYFFVLADPATRRAFEETVTGRDVDESERIRVLLTNRLVGLTRSADKEPVADPAAWYAAASRTGDLIRQVRNGIEKNLSTTAEDRLRDVLSTVFLDSALLVLLLLITAAVTTAVARSITRPLQSLRSTALNVAAIRLPTVVKILEQSEGPPRAVCLRPVSLPGTDEIAEVGRAFHAVHTEAVRLAAEQAQLRANTNAMLVNLARRNQDLIQRQLQLIEGLESTEQDPDQLENLFRLDHLATRMRRHGENLLVLAGTDGSSDQHRPPAPLLDVVRAALSEVEGYERVTVGALPDLYLASAALDNTVHLLAELIENALRLSDSHSRVTIGCCVVEHGVAVVEVLDNGPGIPPHLLEDINTRLAAPSPPDVQASRQMGLFVVAHLAARHQMKVRLRPGSPRGTVAELRIPQELLLHFTEPPGQRTAPAPEQHLLTGSETNAFQPSPPSAAADTEDAGAVCAAQGSPPPLPVRTPGSLLRPGALPGGGVPETRRRAASLRSRLTSYQQGLRRGRERSRRATTAREGSSSAEE</sequence>
<evidence type="ECO:0000256" key="2">
    <source>
        <dbReference type="ARBA" id="ARBA00012438"/>
    </source>
</evidence>
<feature type="region of interest" description="Disordered" evidence="7">
    <location>
        <begin position="634"/>
        <end position="728"/>
    </location>
</feature>
<dbReference type="InterPro" id="IPR003594">
    <property type="entry name" value="HATPase_dom"/>
</dbReference>
<dbReference type="CDD" id="cd00075">
    <property type="entry name" value="HATPase"/>
    <property type="match status" value="1"/>
</dbReference>
<feature type="domain" description="Histidine kinase" evidence="8">
    <location>
        <begin position="506"/>
        <end position="610"/>
    </location>
</feature>
<keyword evidence="3" id="KW-0597">Phosphoprotein</keyword>
<keyword evidence="4" id="KW-0808">Transferase</keyword>
<evidence type="ECO:0000313" key="9">
    <source>
        <dbReference type="EMBL" id="XDQ15965.1"/>
    </source>
</evidence>
<dbReference type="Gene3D" id="3.30.565.10">
    <property type="entry name" value="Histidine kinase-like ATPase, C-terminal domain"/>
    <property type="match status" value="1"/>
</dbReference>
<dbReference type="RefSeq" id="WP_369275889.1">
    <property type="nucleotide sequence ID" value="NZ_CP163432.1"/>
</dbReference>
<evidence type="ECO:0000256" key="4">
    <source>
        <dbReference type="ARBA" id="ARBA00022679"/>
    </source>
</evidence>
<keyword evidence="5" id="KW-0418">Kinase</keyword>
<dbReference type="Gene3D" id="6.10.340.10">
    <property type="match status" value="1"/>
</dbReference>
<dbReference type="InterPro" id="IPR005467">
    <property type="entry name" value="His_kinase_dom"/>
</dbReference>
<dbReference type="PANTHER" id="PTHR44936">
    <property type="entry name" value="SENSOR PROTEIN CREC"/>
    <property type="match status" value="1"/>
</dbReference>